<sequence length="111" mass="12160">MSKEKEPQAAAESANPNVKSVTLDTPIKRGDMTIDTITLRKPDSGELRGVKLQALMETDVDSLIRVLPRITMPSLTQSEIQKLDPADLYSLAAEVTLFLLPKSVLSDIPQN</sequence>
<dbReference type="RefSeq" id="WP_147838708.1">
    <property type="nucleotide sequence ID" value="NZ_VOUP01000012.1"/>
</dbReference>
<dbReference type="Pfam" id="PF10109">
    <property type="entry name" value="Phage_TAC_7"/>
    <property type="match status" value="1"/>
</dbReference>
<name>A0A9X9G1N0_9GAMM</name>
<comment type="caution">
    <text evidence="2">The sequence shown here is derived from an EMBL/GenBank/DDBJ whole genome shotgun (WGS) entry which is preliminary data.</text>
</comment>
<gene>
    <name evidence="2" type="ORF">FOT63_18570</name>
</gene>
<accession>A0A9X9G1N0</accession>
<feature type="region of interest" description="Disordered" evidence="1">
    <location>
        <begin position="1"/>
        <end position="25"/>
    </location>
</feature>
<dbReference type="EMBL" id="VOUP01000012">
    <property type="protein sequence ID" value="TXE26939.1"/>
    <property type="molecule type" value="Genomic_DNA"/>
</dbReference>
<protein>
    <submittedName>
        <fullName evidence="2">Phage tail assembly protein</fullName>
    </submittedName>
</protein>
<dbReference type="InterPro" id="IPR019289">
    <property type="entry name" value="Phage_tail_E/E"/>
</dbReference>
<evidence type="ECO:0000313" key="2">
    <source>
        <dbReference type="EMBL" id="TXE26939.1"/>
    </source>
</evidence>
<reference evidence="2 3" key="1">
    <citation type="submission" date="2019-07" db="EMBL/GenBank/DDBJ databases">
        <title>Serratia strains were isolated from fresh produce.</title>
        <authorList>
            <person name="Cho G.-S."/>
            <person name="Stein M."/>
            <person name="Lee W."/>
            <person name="Suh S.H."/>
            <person name="Franz C.M.A.P."/>
        </authorList>
    </citation>
    <scope>NUCLEOTIDE SEQUENCE [LARGE SCALE GENOMIC DNA]</scope>
    <source>
        <strain evidence="2 3">S17</strain>
    </source>
</reference>
<evidence type="ECO:0000256" key="1">
    <source>
        <dbReference type="SAM" id="MobiDB-lite"/>
    </source>
</evidence>
<proteinExistence type="predicted"/>
<dbReference type="Proteomes" id="UP000321307">
    <property type="component" value="Unassembled WGS sequence"/>
</dbReference>
<organism evidence="2 3">
    <name type="scientific">Serratia ureilytica</name>
    <dbReference type="NCBI Taxonomy" id="300181"/>
    <lineage>
        <taxon>Bacteria</taxon>
        <taxon>Pseudomonadati</taxon>
        <taxon>Pseudomonadota</taxon>
        <taxon>Gammaproteobacteria</taxon>
        <taxon>Enterobacterales</taxon>
        <taxon>Yersiniaceae</taxon>
        <taxon>Serratia</taxon>
    </lineage>
</organism>
<dbReference type="AlphaFoldDB" id="A0A9X9G1N0"/>
<feature type="compositionally biased region" description="Polar residues" evidence="1">
    <location>
        <begin position="14"/>
        <end position="23"/>
    </location>
</feature>
<evidence type="ECO:0000313" key="3">
    <source>
        <dbReference type="Proteomes" id="UP000321307"/>
    </source>
</evidence>